<evidence type="ECO:0000313" key="3">
    <source>
        <dbReference type="Proteomes" id="UP000248301"/>
    </source>
</evidence>
<dbReference type="InterPro" id="IPR001343">
    <property type="entry name" value="Hemolysn_Ca-bd"/>
</dbReference>
<name>A0A318PWG4_9PROT</name>
<protein>
    <recommendedName>
        <fullName evidence="4">Calcium-binding protein</fullName>
    </recommendedName>
</protein>
<dbReference type="Pfam" id="PF00353">
    <property type="entry name" value="HemolysinCabind"/>
    <property type="match status" value="2"/>
</dbReference>
<feature type="compositionally biased region" description="Polar residues" evidence="1">
    <location>
        <begin position="255"/>
        <end position="264"/>
    </location>
</feature>
<evidence type="ECO:0008006" key="4">
    <source>
        <dbReference type="Google" id="ProtNLM"/>
    </source>
</evidence>
<comment type="caution">
    <text evidence="2">The sequence shown here is derived from an EMBL/GenBank/DDBJ whole genome shotgun (WGS) entry which is preliminary data.</text>
</comment>
<dbReference type="SUPFAM" id="SSF51120">
    <property type="entry name" value="beta-Roll"/>
    <property type="match status" value="2"/>
</dbReference>
<proteinExistence type="predicted"/>
<gene>
    <name evidence="2" type="ORF">CFR72_02625</name>
</gene>
<dbReference type="AlphaFoldDB" id="A0A318PWG4"/>
<dbReference type="EMBL" id="NKUF01000003">
    <property type="protein sequence ID" value="PYD64354.1"/>
    <property type="molecule type" value="Genomic_DNA"/>
</dbReference>
<feature type="region of interest" description="Disordered" evidence="1">
    <location>
        <begin position="251"/>
        <end position="270"/>
    </location>
</feature>
<dbReference type="Gene3D" id="2.150.10.10">
    <property type="entry name" value="Serralysin-like metalloprotease, C-terminal"/>
    <property type="match status" value="1"/>
</dbReference>
<sequence length="492" mass="49286">MQAVVGPRRMQAPRRLELVGGGARMAHVRNTEQGAESMQAVSITGAQGTTVSIATDSTFTNTLAQQYAQQVTATLSSDTMVAGTPGTDQSSAARTFVDITSGGTYTLDGSDTGIVIGGLNGQSLSQAVSVNATGVTTPVNVIAGDLGGVTYTAGSESGVFTAAAGNNVFSGGSGDYVINTGAGRDTISTGTGQDTINAGIGAAAIYLAAANNTLDLQGADTVYGADRAAQDVTLETRSSVSGSASLDLGAKSHVTDTGSGNSMTVHGGSTVTGGTDDSVTLMNQQGLYGLEDLLEAQTMNSEAGDTISATGFVTINDPTGGDVSVDGCLRFLNARGTATVSAWRSTIYGSAGTDDLNITASDDTYTDFDGSQGSGNEVFDGANSTGDIDAVGGSGNNTLIGGSGNNTLSGANGINDFIFINGHAGGQDIIKDFGKSSANVVELSGYNMTQASLQDMLANATVTGGNTTISLSDHTRVTFVGVTDLGAQNFKA</sequence>
<dbReference type="GO" id="GO:0005509">
    <property type="term" value="F:calcium ion binding"/>
    <property type="evidence" value="ECO:0007669"/>
    <property type="project" value="InterPro"/>
</dbReference>
<evidence type="ECO:0000256" key="1">
    <source>
        <dbReference type="SAM" id="MobiDB-lite"/>
    </source>
</evidence>
<dbReference type="Proteomes" id="UP000248301">
    <property type="component" value="Unassembled WGS sequence"/>
</dbReference>
<accession>A0A318PWG4</accession>
<evidence type="ECO:0000313" key="2">
    <source>
        <dbReference type="EMBL" id="PYD64354.1"/>
    </source>
</evidence>
<dbReference type="PRINTS" id="PR00313">
    <property type="entry name" value="CABNDNGRPT"/>
</dbReference>
<dbReference type="InterPro" id="IPR011049">
    <property type="entry name" value="Serralysin-like_metalloprot_C"/>
</dbReference>
<reference evidence="2 3" key="1">
    <citation type="submission" date="2017-07" db="EMBL/GenBank/DDBJ databases">
        <title>A draft genome sequence of Gluconacetobacter entanii LTH 4560.</title>
        <authorList>
            <person name="Skraban J."/>
            <person name="Cleenwerck I."/>
            <person name="Vandamme P."/>
            <person name="Trcek J."/>
        </authorList>
    </citation>
    <scope>NUCLEOTIDE SEQUENCE [LARGE SCALE GENOMIC DNA]</scope>
    <source>
        <strain evidence="2 3">LTH 4560</strain>
    </source>
</reference>
<organism evidence="2 3">
    <name type="scientific">Gluconacetobacter entanii</name>
    <dbReference type="NCBI Taxonomy" id="108528"/>
    <lineage>
        <taxon>Bacteria</taxon>
        <taxon>Pseudomonadati</taxon>
        <taxon>Pseudomonadota</taxon>
        <taxon>Alphaproteobacteria</taxon>
        <taxon>Acetobacterales</taxon>
        <taxon>Acetobacteraceae</taxon>
        <taxon>Gluconacetobacter</taxon>
    </lineage>
</organism>